<dbReference type="CDD" id="cd02553">
    <property type="entry name" value="PseudoU_synth_RsuA"/>
    <property type="match status" value="1"/>
</dbReference>
<dbReference type="EC" id="5.4.99.-" evidence="5"/>
<dbReference type="InterPro" id="IPR018496">
    <property type="entry name" value="PsdUridine_synth_RsuA/RluB_CS"/>
</dbReference>
<dbReference type="SUPFAM" id="SSF55120">
    <property type="entry name" value="Pseudouridine synthase"/>
    <property type="match status" value="1"/>
</dbReference>
<dbReference type="FunFam" id="3.30.70.1560:FF:000001">
    <property type="entry name" value="Pseudouridine synthase"/>
    <property type="match status" value="1"/>
</dbReference>
<dbReference type="PANTHER" id="PTHR47683:SF4">
    <property type="entry name" value="PSEUDOURIDINE SYNTHASE"/>
    <property type="match status" value="1"/>
</dbReference>
<dbReference type="GO" id="GO:0009982">
    <property type="term" value="F:pseudouridine synthase activity"/>
    <property type="evidence" value="ECO:0007669"/>
    <property type="project" value="InterPro"/>
</dbReference>
<dbReference type="Pfam" id="PF00849">
    <property type="entry name" value="PseudoU_synth_2"/>
    <property type="match status" value="1"/>
</dbReference>
<evidence type="ECO:0000256" key="3">
    <source>
        <dbReference type="ARBA" id="ARBA00023235"/>
    </source>
</evidence>
<feature type="domain" description="Pseudouridine synthase RsuA/RluA-like" evidence="6">
    <location>
        <begin position="61"/>
        <end position="193"/>
    </location>
</feature>
<dbReference type="CDD" id="cd00165">
    <property type="entry name" value="S4"/>
    <property type="match status" value="1"/>
</dbReference>
<gene>
    <name evidence="7" type="ORF">OMQ_00198</name>
</gene>
<evidence type="ECO:0000313" key="8">
    <source>
        <dbReference type="Proteomes" id="UP000014136"/>
    </source>
</evidence>
<dbReference type="SUPFAM" id="SSF55174">
    <property type="entry name" value="Alpha-L RNA-binding motif"/>
    <property type="match status" value="1"/>
</dbReference>
<name>S0JC91_9ENTE</name>
<comment type="caution">
    <text evidence="7">The sequence shown here is derived from an EMBL/GenBank/DDBJ whole genome shotgun (WGS) entry which is preliminary data.</text>
</comment>
<dbReference type="InterPro" id="IPR020094">
    <property type="entry name" value="TruA/RsuA/RluB/E/F_N"/>
</dbReference>
<dbReference type="PROSITE" id="PS01149">
    <property type="entry name" value="PSI_RSU"/>
    <property type="match status" value="1"/>
</dbReference>
<dbReference type="AlphaFoldDB" id="S0JC91"/>
<keyword evidence="2 4" id="KW-0694">RNA-binding</keyword>
<keyword evidence="8" id="KW-1185">Reference proteome</keyword>
<keyword evidence="3 5" id="KW-0413">Isomerase</keyword>
<evidence type="ECO:0000313" key="7">
    <source>
        <dbReference type="EMBL" id="EOT30494.1"/>
    </source>
</evidence>
<proteinExistence type="inferred from homology"/>
<dbReference type="HOGENOM" id="CLU_024979_1_2_9"/>
<dbReference type="GO" id="GO:0006364">
    <property type="term" value="P:rRNA processing"/>
    <property type="evidence" value="ECO:0007669"/>
    <property type="project" value="UniProtKB-ARBA"/>
</dbReference>
<dbReference type="OrthoDB" id="9807213at2"/>
<dbReference type="Gene3D" id="3.30.70.1560">
    <property type="entry name" value="Alpha-L RNA-binding motif"/>
    <property type="match status" value="1"/>
</dbReference>
<comment type="similarity">
    <text evidence="1 5">Belongs to the pseudouridine synthase RsuA family.</text>
</comment>
<dbReference type="NCBIfam" id="TIGR00093">
    <property type="entry name" value="pseudouridine synthase"/>
    <property type="match status" value="1"/>
</dbReference>
<evidence type="ECO:0000256" key="1">
    <source>
        <dbReference type="ARBA" id="ARBA00008348"/>
    </source>
</evidence>
<dbReference type="STRING" id="41997.RV16_GL000972"/>
<dbReference type="PROSITE" id="PS50889">
    <property type="entry name" value="S4"/>
    <property type="match status" value="1"/>
</dbReference>
<dbReference type="InterPro" id="IPR006145">
    <property type="entry name" value="PsdUridine_synth_RsuA/RluA"/>
</dbReference>
<dbReference type="RefSeq" id="WP_016174009.1">
    <property type="nucleotide sequence ID" value="NZ_KE136389.1"/>
</dbReference>
<dbReference type="Gene3D" id="3.30.70.580">
    <property type="entry name" value="Pseudouridine synthase I, catalytic domain, N-terminal subdomain"/>
    <property type="match status" value="1"/>
</dbReference>
<evidence type="ECO:0000256" key="4">
    <source>
        <dbReference type="PROSITE-ProRule" id="PRU00182"/>
    </source>
</evidence>
<dbReference type="InterPro" id="IPR042092">
    <property type="entry name" value="PsdUridine_s_RsuA/RluB/E/F_cat"/>
</dbReference>
<evidence type="ECO:0000256" key="2">
    <source>
        <dbReference type="ARBA" id="ARBA00022884"/>
    </source>
</evidence>
<dbReference type="PATRIC" id="fig|1139996.3.peg.187"/>
<dbReference type="GO" id="GO:0140098">
    <property type="term" value="F:catalytic activity, acting on RNA"/>
    <property type="evidence" value="ECO:0007669"/>
    <property type="project" value="UniProtKB-ARBA"/>
</dbReference>
<dbReference type="InterPro" id="IPR000748">
    <property type="entry name" value="PsdUridine_synth_RsuA/RluB/E/F"/>
</dbReference>
<dbReference type="GO" id="GO:0005829">
    <property type="term" value="C:cytosol"/>
    <property type="evidence" value="ECO:0007669"/>
    <property type="project" value="UniProtKB-ARBA"/>
</dbReference>
<dbReference type="Proteomes" id="UP000014136">
    <property type="component" value="Unassembled WGS sequence"/>
</dbReference>
<dbReference type="eggNOG" id="COG1187">
    <property type="taxonomic scope" value="Bacteria"/>
</dbReference>
<organism evidence="7 8">
    <name type="scientific">Enterococcus saccharolyticus subsp. saccharolyticus ATCC 43076</name>
    <dbReference type="NCBI Taxonomy" id="1139996"/>
    <lineage>
        <taxon>Bacteria</taxon>
        <taxon>Bacillati</taxon>
        <taxon>Bacillota</taxon>
        <taxon>Bacilli</taxon>
        <taxon>Lactobacillales</taxon>
        <taxon>Enterococcaceae</taxon>
        <taxon>Enterococcus</taxon>
    </lineage>
</organism>
<dbReference type="InterPro" id="IPR020103">
    <property type="entry name" value="PsdUridine_synth_cat_dom_sf"/>
</dbReference>
<dbReference type="EMBL" id="AHYT01000001">
    <property type="protein sequence ID" value="EOT30494.1"/>
    <property type="molecule type" value="Genomic_DNA"/>
</dbReference>
<evidence type="ECO:0000256" key="5">
    <source>
        <dbReference type="RuleBase" id="RU003887"/>
    </source>
</evidence>
<dbReference type="GO" id="GO:0003723">
    <property type="term" value="F:RNA binding"/>
    <property type="evidence" value="ECO:0007669"/>
    <property type="project" value="UniProtKB-KW"/>
</dbReference>
<dbReference type="InterPro" id="IPR050343">
    <property type="entry name" value="RsuA_PseudoU_synthase"/>
</dbReference>
<protein>
    <recommendedName>
        <fullName evidence="5">Pseudouridine synthase</fullName>
        <ecNumber evidence="5">5.4.99.-</ecNumber>
    </recommendedName>
</protein>
<evidence type="ECO:0000259" key="6">
    <source>
        <dbReference type="Pfam" id="PF00849"/>
    </source>
</evidence>
<dbReference type="Gene3D" id="3.10.290.10">
    <property type="entry name" value="RNA-binding S4 domain"/>
    <property type="match status" value="1"/>
</dbReference>
<sequence>MRLDKLIETQLKTSRKQMKRLFLMGKVKIDGQVIYQENKNVDSLIHQIEIDGQAFFTNDVYYLLHKPQGVVTAKKDDLPTVFDCLKRDDYREELTAVGRLDRDTEGLLLLTSNGQLSYDLIQPKKKVDKVYEATINAEVTAQDVRAFAQGITFIGGQTCQPATLDILSASPTESQVRLTIREGKFHQVKKMFLATGKKVVYLKRVAMGPLTLGELPTGTYRALTQEELFALKPYFR</sequence>
<dbReference type="PANTHER" id="PTHR47683">
    <property type="entry name" value="PSEUDOURIDINE SYNTHASE FAMILY PROTEIN-RELATED"/>
    <property type="match status" value="1"/>
</dbReference>
<dbReference type="GO" id="GO:0001522">
    <property type="term" value="P:pseudouridine synthesis"/>
    <property type="evidence" value="ECO:0007669"/>
    <property type="project" value="InterPro"/>
</dbReference>
<dbReference type="InterPro" id="IPR036986">
    <property type="entry name" value="S4_RNA-bd_sf"/>
</dbReference>
<accession>S0JC91</accession>
<reference evidence="7 8" key="1">
    <citation type="submission" date="2013-03" db="EMBL/GenBank/DDBJ databases">
        <title>The Genome Sequence of Enterococcus saccharolyticus ATCC_43076 (Illumina only assembly).</title>
        <authorList>
            <consortium name="The Broad Institute Genomics Platform"/>
            <consortium name="The Broad Institute Genome Sequencing Center for Infectious Disease"/>
            <person name="Earl A."/>
            <person name="Russ C."/>
            <person name="Gilmore M."/>
            <person name="Surin D."/>
            <person name="Walker B."/>
            <person name="Young S."/>
            <person name="Zeng Q."/>
            <person name="Gargeya S."/>
            <person name="Fitzgerald M."/>
            <person name="Haas B."/>
            <person name="Abouelleil A."/>
            <person name="Allen A.W."/>
            <person name="Alvarado L."/>
            <person name="Arachchi H.M."/>
            <person name="Berlin A.M."/>
            <person name="Chapman S.B."/>
            <person name="Gainer-Dewar J."/>
            <person name="Goldberg J."/>
            <person name="Griggs A."/>
            <person name="Gujja S."/>
            <person name="Hansen M."/>
            <person name="Howarth C."/>
            <person name="Imamovic A."/>
            <person name="Ireland A."/>
            <person name="Larimer J."/>
            <person name="McCowan C."/>
            <person name="Murphy C."/>
            <person name="Pearson M."/>
            <person name="Poon T.W."/>
            <person name="Priest M."/>
            <person name="Roberts A."/>
            <person name="Saif S."/>
            <person name="Shea T."/>
            <person name="Sisk P."/>
            <person name="Sykes S."/>
            <person name="Wortman J."/>
            <person name="Nusbaum C."/>
            <person name="Birren B."/>
        </authorList>
    </citation>
    <scope>NUCLEOTIDE SEQUENCE [LARGE SCALE GENOMIC DNA]</scope>
    <source>
        <strain evidence="7 8">ATCC 43076</strain>
    </source>
</reference>